<reference evidence="1" key="1">
    <citation type="submission" date="2022-04" db="EMBL/GenBank/DDBJ databases">
        <title>Genome of the entomopathogenic fungus Entomophthora muscae.</title>
        <authorList>
            <person name="Elya C."/>
            <person name="Lovett B.R."/>
            <person name="Lee E."/>
            <person name="Macias A.M."/>
            <person name="Hajek A.E."/>
            <person name="De Bivort B.L."/>
            <person name="Kasson M.T."/>
            <person name="De Fine Licht H.H."/>
            <person name="Stajich J.E."/>
        </authorList>
    </citation>
    <scope>NUCLEOTIDE SEQUENCE</scope>
    <source>
        <strain evidence="1">Berkeley</strain>
    </source>
</reference>
<gene>
    <name evidence="1" type="ORF">DSO57_1016315</name>
</gene>
<dbReference type="EMBL" id="QTSX02004326">
    <property type="protein sequence ID" value="KAJ9065753.1"/>
    <property type="molecule type" value="Genomic_DNA"/>
</dbReference>
<name>A0ACC2STP5_9FUNG</name>
<proteinExistence type="predicted"/>
<protein>
    <submittedName>
        <fullName evidence="1">Uncharacterized protein</fullName>
    </submittedName>
</protein>
<sequence length="383" mass="42306">MFLGSRAVTFSIFFIKAQKMNSSLALYDEAEGNTTELEIALESILGGISVVYSNGMAASFATLLLCRPKNIWLVPGYFGTTQAMRLISSVAHIEIIKLEKDPGTPELQAACTSEYFTEVPPNMLWIESPVNPTGEIIDLQRHLACICKTYNLSRREIIVICDATLAPPPLSFPFDFGKCFPNNLHDIGADIVIHSATKILGGHSDLLAGIVALQSPTLAKKLQKQRSTLGTSLADFEAKLLMESLSTAQIRIKQQSSTCTQLVEWLSKSPHPELPTGVMKNVIHGSLQTLMPTQKKQVSLGHAYVFSIIFETQEIARCIPYEFDIIKSATSLGGGQTLMEWRYEIDLEQDPKLCRVTVGIESLEALKQDFIKTFAKLSSNFKK</sequence>
<comment type="caution">
    <text evidence="1">The sequence shown here is derived from an EMBL/GenBank/DDBJ whole genome shotgun (WGS) entry which is preliminary data.</text>
</comment>
<keyword evidence="2" id="KW-1185">Reference proteome</keyword>
<evidence type="ECO:0000313" key="1">
    <source>
        <dbReference type="EMBL" id="KAJ9065753.1"/>
    </source>
</evidence>
<dbReference type="Proteomes" id="UP001165960">
    <property type="component" value="Unassembled WGS sequence"/>
</dbReference>
<organism evidence="1 2">
    <name type="scientific">Entomophthora muscae</name>
    <dbReference type="NCBI Taxonomy" id="34485"/>
    <lineage>
        <taxon>Eukaryota</taxon>
        <taxon>Fungi</taxon>
        <taxon>Fungi incertae sedis</taxon>
        <taxon>Zoopagomycota</taxon>
        <taxon>Entomophthoromycotina</taxon>
        <taxon>Entomophthoromycetes</taxon>
        <taxon>Entomophthorales</taxon>
        <taxon>Entomophthoraceae</taxon>
        <taxon>Entomophthora</taxon>
    </lineage>
</organism>
<evidence type="ECO:0000313" key="2">
    <source>
        <dbReference type="Proteomes" id="UP001165960"/>
    </source>
</evidence>
<accession>A0ACC2STP5</accession>